<accession>A0ACB8XWK6</accession>
<keyword evidence="2" id="KW-1185">Reference proteome</keyword>
<reference evidence="1 2" key="2">
    <citation type="journal article" date="2022" name="Mol. Ecol. Resour.">
        <title>The genomes of chicory, endive, great burdock and yacon provide insights into Asteraceae paleo-polyploidization history and plant inulin production.</title>
        <authorList>
            <person name="Fan W."/>
            <person name="Wang S."/>
            <person name="Wang H."/>
            <person name="Wang A."/>
            <person name="Jiang F."/>
            <person name="Liu H."/>
            <person name="Zhao H."/>
            <person name="Xu D."/>
            <person name="Zhang Y."/>
        </authorList>
    </citation>
    <scope>NUCLEOTIDE SEQUENCE [LARGE SCALE GENOMIC DNA]</scope>
    <source>
        <strain evidence="2">cv. Yunnan</strain>
        <tissue evidence="1">Leaves</tissue>
    </source>
</reference>
<dbReference type="EMBL" id="CM042046">
    <property type="protein sequence ID" value="KAI3675882.1"/>
    <property type="molecule type" value="Genomic_DNA"/>
</dbReference>
<comment type="caution">
    <text evidence="1">The sequence shown here is derived from an EMBL/GenBank/DDBJ whole genome shotgun (WGS) entry which is preliminary data.</text>
</comment>
<name>A0ACB8XWK6_9ASTR</name>
<protein>
    <submittedName>
        <fullName evidence="1">Uncharacterized protein</fullName>
    </submittedName>
</protein>
<evidence type="ECO:0000313" key="1">
    <source>
        <dbReference type="EMBL" id="KAI3675882.1"/>
    </source>
</evidence>
<sequence length="378" mass="41034">MEDFIKNQTFAIHAVAGAGAITLGTAATYPFETIKTLIQVGSGPDKQLSAAQVFDRVRKLSGNSGLYNGFGWLATGRILGVGARFGTYELLTAFYKDGRKDNYVYVSEALMAGIVAGGVESIMSSPFELFTVRTQVAAASRVPNSSTNLQKPSVSSSVGKLLRGHYPDIKALDHSVGLLSTLDTKGSNLTGSLKEYPWMMTGTGRALPVYHVRRPIDVVSLEGWGAMWRGMRSGLVRDSVFGGVFFSSWQFLHRAMLDWKAVGMDPIPSSDEDIGPLHPLAVSLAAGVSGSIAAAASHSFDTAKCRSQCLVLPKHITMERKFVGWSLPGKRFERLTGIHPRDRNILFRGNRLRMACSGLASFILTGSYFFMIDHLVSK</sequence>
<evidence type="ECO:0000313" key="2">
    <source>
        <dbReference type="Proteomes" id="UP001056120"/>
    </source>
</evidence>
<proteinExistence type="predicted"/>
<reference evidence="2" key="1">
    <citation type="journal article" date="2022" name="Mol. Ecol. Resour.">
        <title>The genomes of chicory, endive, great burdock and yacon provide insights into Asteraceae palaeo-polyploidization history and plant inulin production.</title>
        <authorList>
            <person name="Fan W."/>
            <person name="Wang S."/>
            <person name="Wang H."/>
            <person name="Wang A."/>
            <person name="Jiang F."/>
            <person name="Liu H."/>
            <person name="Zhao H."/>
            <person name="Xu D."/>
            <person name="Zhang Y."/>
        </authorList>
    </citation>
    <scope>NUCLEOTIDE SEQUENCE [LARGE SCALE GENOMIC DNA]</scope>
    <source>
        <strain evidence="2">cv. Yunnan</strain>
    </source>
</reference>
<gene>
    <name evidence="1" type="ORF">L1987_85478</name>
</gene>
<organism evidence="1 2">
    <name type="scientific">Smallanthus sonchifolius</name>
    <dbReference type="NCBI Taxonomy" id="185202"/>
    <lineage>
        <taxon>Eukaryota</taxon>
        <taxon>Viridiplantae</taxon>
        <taxon>Streptophyta</taxon>
        <taxon>Embryophyta</taxon>
        <taxon>Tracheophyta</taxon>
        <taxon>Spermatophyta</taxon>
        <taxon>Magnoliopsida</taxon>
        <taxon>eudicotyledons</taxon>
        <taxon>Gunneridae</taxon>
        <taxon>Pentapetalae</taxon>
        <taxon>asterids</taxon>
        <taxon>campanulids</taxon>
        <taxon>Asterales</taxon>
        <taxon>Asteraceae</taxon>
        <taxon>Asteroideae</taxon>
        <taxon>Heliantheae alliance</taxon>
        <taxon>Millerieae</taxon>
        <taxon>Smallanthus</taxon>
    </lineage>
</organism>
<dbReference type="Proteomes" id="UP001056120">
    <property type="component" value="Linkage Group LG29"/>
</dbReference>